<accession>C6REI7</accession>
<comment type="caution">
    <text evidence="1">The sequence shown here is derived from an EMBL/GenBank/DDBJ whole genome shotgun (WGS) entry which is preliminary data.</text>
</comment>
<keyword evidence="2" id="KW-1185">Reference proteome</keyword>
<reference evidence="1 2" key="1">
    <citation type="submission" date="2009-07" db="EMBL/GenBank/DDBJ databases">
        <authorList>
            <person name="Madupu R."/>
            <person name="Sebastian Y."/>
            <person name="Durkin A.S."/>
            <person name="Torralba M."/>
            <person name="Methe B."/>
            <person name="Sutton G.G."/>
            <person name="Strausberg R.L."/>
            <person name="Nelson K.E."/>
        </authorList>
    </citation>
    <scope>NUCLEOTIDE SEQUENCE [LARGE SCALE GENOMIC DNA]</scope>
    <source>
        <strain evidence="1 2">RM3277</strain>
    </source>
</reference>
<organism evidence="1 2">
    <name type="scientific">Campylobacter showae RM3277</name>
    <dbReference type="NCBI Taxonomy" id="553219"/>
    <lineage>
        <taxon>Bacteria</taxon>
        <taxon>Pseudomonadati</taxon>
        <taxon>Campylobacterota</taxon>
        <taxon>Epsilonproteobacteria</taxon>
        <taxon>Campylobacterales</taxon>
        <taxon>Campylobacteraceae</taxon>
        <taxon>Campylobacter</taxon>
    </lineage>
</organism>
<dbReference type="STRING" id="553219.CAMSH0001_2079"/>
<evidence type="ECO:0000313" key="1">
    <source>
        <dbReference type="EMBL" id="EET80363.1"/>
    </source>
</evidence>
<dbReference type="Proteomes" id="UP000003107">
    <property type="component" value="Unassembled WGS sequence"/>
</dbReference>
<protein>
    <submittedName>
        <fullName evidence="1">Uncharacterized protein</fullName>
    </submittedName>
</protein>
<dbReference type="EMBL" id="ACVQ01000013">
    <property type="protein sequence ID" value="EET80363.1"/>
    <property type="molecule type" value="Genomic_DNA"/>
</dbReference>
<gene>
    <name evidence="1" type="ORF">CAMSH0001_2079</name>
</gene>
<proteinExistence type="predicted"/>
<sequence>MIKFGISNLTCQSLLSNLTRSNFMQTDLAVPYSRYPNLSAQIASNLPPLYLVLAKILQI</sequence>
<name>C6REI7_9BACT</name>
<dbReference type="AlphaFoldDB" id="C6REI7"/>
<evidence type="ECO:0000313" key="2">
    <source>
        <dbReference type="Proteomes" id="UP000003107"/>
    </source>
</evidence>